<evidence type="ECO:0000256" key="2">
    <source>
        <dbReference type="ARBA" id="ARBA00022946"/>
    </source>
</evidence>
<feature type="compositionally biased region" description="Acidic residues" evidence="3">
    <location>
        <begin position="8"/>
        <end position="19"/>
    </location>
</feature>
<dbReference type="GO" id="GO:0003676">
    <property type="term" value="F:nucleic acid binding"/>
    <property type="evidence" value="ECO:0007669"/>
    <property type="project" value="InterPro"/>
</dbReference>
<evidence type="ECO:0000256" key="3">
    <source>
        <dbReference type="SAM" id="MobiDB-lite"/>
    </source>
</evidence>
<gene>
    <name evidence="4" type="ORF">DBRI00130_LOCUS32756</name>
</gene>
<dbReference type="AlphaFoldDB" id="A0A7S4SC13"/>
<proteinExistence type="inferred from homology"/>
<dbReference type="InterPro" id="IPR003690">
    <property type="entry name" value="MTERF"/>
</dbReference>
<reference evidence="4" key="1">
    <citation type="submission" date="2021-01" db="EMBL/GenBank/DDBJ databases">
        <authorList>
            <person name="Corre E."/>
            <person name="Pelletier E."/>
            <person name="Niang G."/>
            <person name="Scheremetjew M."/>
            <person name="Finn R."/>
            <person name="Kale V."/>
            <person name="Holt S."/>
            <person name="Cochrane G."/>
            <person name="Meng A."/>
            <person name="Brown T."/>
            <person name="Cohen L."/>
        </authorList>
    </citation>
    <scope>NUCLEOTIDE SEQUENCE</scope>
    <source>
        <strain evidence="4">GSO104</strain>
    </source>
</reference>
<dbReference type="InterPro" id="IPR038538">
    <property type="entry name" value="MTERF_sf"/>
</dbReference>
<protein>
    <submittedName>
        <fullName evidence="4">Uncharacterized protein</fullName>
    </submittedName>
</protein>
<evidence type="ECO:0000256" key="1">
    <source>
        <dbReference type="ARBA" id="ARBA00007692"/>
    </source>
</evidence>
<accession>A0A7S4SC13</accession>
<dbReference type="Gene3D" id="1.25.70.10">
    <property type="entry name" value="Transcription termination factor 3, mitochondrial"/>
    <property type="match status" value="1"/>
</dbReference>
<dbReference type="SMART" id="SM00733">
    <property type="entry name" value="Mterf"/>
    <property type="match status" value="5"/>
</dbReference>
<keyword evidence="2" id="KW-0809">Transit peptide</keyword>
<dbReference type="PANTHER" id="PTHR13068">
    <property type="entry name" value="CGI-12 PROTEIN-RELATED"/>
    <property type="match status" value="1"/>
</dbReference>
<organism evidence="4">
    <name type="scientific">Ditylum brightwellii</name>
    <dbReference type="NCBI Taxonomy" id="49249"/>
    <lineage>
        <taxon>Eukaryota</taxon>
        <taxon>Sar</taxon>
        <taxon>Stramenopiles</taxon>
        <taxon>Ochrophyta</taxon>
        <taxon>Bacillariophyta</taxon>
        <taxon>Mediophyceae</taxon>
        <taxon>Lithodesmiophycidae</taxon>
        <taxon>Lithodesmiales</taxon>
        <taxon>Lithodesmiaceae</taxon>
        <taxon>Ditylum</taxon>
    </lineage>
</organism>
<sequence length="429" mass="49020">MIDSCGLVDDDDDDDDDVNTNDAMKHVQHILSSSPQILCLSKDKKIIPIISSLNDILLDQRRRRRLPPPPPPDVKEEYLQMTKNDKKSKKTLRKCITRHPQILTLSLENLNTKVTYFDAIENEHQQQQYDENHLVPSHGNNKKSSMSLAARILISAPSVYSLSLQQNIVPKVHCLAKLWGVADYQLHYQQQQHNDVSTTNNDMTYMPPTTTTSTKRKSAKEKEENILSRRLYEYPPVLTLSLEGNVQPTIHFYNATGYVRLDCDGNLVLSSSLSSIKKEVGDNDNDSNNKSSGGVHDNDDTKTTTNTITTIRARYLATSLFNRLLPRWHYLKEKGVQRLSTATLQQQQQQQVQKENNNNNKNVIQYQKMNKSELPPLHLLAGASDAEFCQQLRLNRDDYNSFKEEAVPRLKFGSQFETWLKTGRPIDDA</sequence>
<feature type="compositionally biased region" description="Low complexity" evidence="3">
    <location>
        <begin position="198"/>
        <end position="213"/>
    </location>
</feature>
<feature type="region of interest" description="Disordered" evidence="3">
    <location>
        <begin position="195"/>
        <end position="221"/>
    </location>
</feature>
<feature type="region of interest" description="Disordered" evidence="3">
    <location>
        <begin position="1"/>
        <end position="20"/>
    </location>
</feature>
<comment type="similarity">
    <text evidence="1">Belongs to the mTERF family.</text>
</comment>
<name>A0A7S4SC13_9STRA</name>
<dbReference type="PANTHER" id="PTHR13068:SF112">
    <property type="entry name" value="TRANSCRIPTION TERMINATION FACTOR 3, MITOCHONDRIAL"/>
    <property type="match status" value="1"/>
</dbReference>
<dbReference type="EMBL" id="HBNS01042118">
    <property type="protein sequence ID" value="CAE4641039.1"/>
    <property type="molecule type" value="Transcribed_RNA"/>
</dbReference>
<evidence type="ECO:0000313" key="4">
    <source>
        <dbReference type="EMBL" id="CAE4641039.1"/>
    </source>
</evidence>
<feature type="region of interest" description="Disordered" evidence="3">
    <location>
        <begin position="278"/>
        <end position="303"/>
    </location>
</feature>